<dbReference type="Proteomes" id="UP000053477">
    <property type="component" value="Unassembled WGS sequence"/>
</dbReference>
<dbReference type="Pfam" id="PF05769">
    <property type="entry name" value="SIKE"/>
    <property type="match status" value="1"/>
</dbReference>
<feature type="region of interest" description="Disordered" evidence="4">
    <location>
        <begin position="318"/>
        <end position="361"/>
    </location>
</feature>
<keyword evidence="6" id="KW-1185">Reference proteome</keyword>
<comment type="similarity">
    <text evidence="1">Belongs to the SIKE family.</text>
</comment>
<name>A0A0H2S8N7_9AGAM</name>
<reference evidence="5 6" key="1">
    <citation type="submission" date="2015-04" db="EMBL/GenBank/DDBJ databases">
        <title>Complete genome sequence of Schizopora paradoxa KUC8140, a cosmopolitan wood degrader in East Asia.</title>
        <authorList>
            <consortium name="DOE Joint Genome Institute"/>
            <person name="Min B."/>
            <person name="Park H."/>
            <person name="Jang Y."/>
            <person name="Kim J.-J."/>
            <person name="Kim K.H."/>
            <person name="Pangilinan J."/>
            <person name="Lipzen A."/>
            <person name="Riley R."/>
            <person name="Grigoriev I.V."/>
            <person name="Spatafora J.W."/>
            <person name="Choi I.-G."/>
        </authorList>
    </citation>
    <scope>NUCLEOTIDE SEQUENCE [LARGE SCALE GENOMIC DNA]</scope>
    <source>
        <strain evidence="5 6">KUC8140</strain>
    </source>
</reference>
<dbReference type="PANTHER" id="PTHR39472">
    <property type="entry name" value="EXPRESSED PROTEIN"/>
    <property type="match status" value="1"/>
</dbReference>
<dbReference type="EMBL" id="KQ085882">
    <property type="protein sequence ID" value="KLO20602.1"/>
    <property type="molecule type" value="Genomic_DNA"/>
</dbReference>
<evidence type="ECO:0000256" key="3">
    <source>
        <dbReference type="SAM" id="Coils"/>
    </source>
</evidence>
<evidence type="ECO:0000256" key="2">
    <source>
        <dbReference type="ARBA" id="ARBA00023054"/>
    </source>
</evidence>
<dbReference type="PANTHER" id="PTHR39472:SF1">
    <property type="entry name" value="EXPRESSED PROTEIN"/>
    <property type="match status" value="1"/>
</dbReference>
<accession>A0A0H2S8N7</accession>
<feature type="compositionally biased region" description="Gly residues" evidence="4">
    <location>
        <begin position="352"/>
        <end position="361"/>
    </location>
</feature>
<protein>
    <submittedName>
        <fullName evidence="5">Uncharacterized protein</fullName>
    </submittedName>
</protein>
<dbReference type="AlphaFoldDB" id="A0A0H2S8N7"/>
<feature type="compositionally biased region" description="Low complexity" evidence="4">
    <location>
        <begin position="277"/>
        <end position="293"/>
    </location>
</feature>
<gene>
    <name evidence="5" type="ORF">SCHPADRAFT_897868</name>
</gene>
<keyword evidence="2 3" id="KW-0175">Coiled coil</keyword>
<dbReference type="InterPro" id="IPR008555">
    <property type="entry name" value="SIKE"/>
</dbReference>
<dbReference type="STRING" id="27342.A0A0H2S8N7"/>
<organism evidence="5 6">
    <name type="scientific">Schizopora paradoxa</name>
    <dbReference type="NCBI Taxonomy" id="27342"/>
    <lineage>
        <taxon>Eukaryota</taxon>
        <taxon>Fungi</taxon>
        <taxon>Dikarya</taxon>
        <taxon>Basidiomycota</taxon>
        <taxon>Agaricomycotina</taxon>
        <taxon>Agaricomycetes</taxon>
        <taxon>Hymenochaetales</taxon>
        <taxon>Schizoporaceae</taxon>
        <taxon>Schizopora</taxon>
    </lineage>
</organism>
<dbReference type="InParanoid" id="A0A0H2S8N7"/>
<sequence length="361" mass="40136">MFGIERDPESDMIRVWHMVQELSEQLSHNQKLVAQLKAQAVNLKNQIAQNGPGYALRRFNVDISKETFESELERQNAQIVIDNQTLQQENRQLSSLLKEFEQTLETVMAKFRNHAYAAQQHEMTLTKHYEALLLSRETASMNIDLNTSAHISTSIQRLSHFLRLLLRSLSGDDPNADDDDIDTSTMNIDALLDAEGPDDWVLEREIEIARLTKENEELRRVLGIDAESAHARGVRDEDLLDAKMVIANARRPNSPHDSVIRSPAQQPHPILAQLENAPPQQQQQQNLVNNQGQMVASQASQQSIPLQPGMRAAAGTIRRPSLIGQRGRGGGASLWATTSDRPLAWPSSQSNSGGGGLDLGG</sequence>
<feature type="compositionally biased region" description="Polar residues" evidence="4">
    <location>
        <begin position="335"/>
        <end position="351"/>
    </location>
</feature>
<evidence type="ECO:0000313" key="5">
    <source>
        <dbReference type="EMBL" id="KLO20602.1"/>
    </source>
</evidence>
<feature type="region of interest" description="Disordered" evidence="4">
    <location>
        <begin position="277"/>
        <end position="304"/>
    </location>
</feature>
<feature type="compositionally biased region" description="Polar residues" evidence="4">
    <location>
        <begin position="294"/>
        <end position="304"/>
    </location>
</feature>
<evidence type="ECO:0000256" key="1">
    <source>
        <dbReference type="ARBA" id="ARBA00005537"/>
    </source>
</evidence>
<evidence type="ECO:0000256" key="4">
    <source>
        <dbReference type="SAM" id="MobiDB-lite"/>
    </source>
</evidence>
<proteinExistence type="inferred from homology"/>
<feature type="coiled-coil region" evidence="3">
    <location>
        <begin position="19"/>
        <end position="110"/>
    </location>
</feature>
<evidence type="ECO:0000313" key="6">
    <source>
        <dbReference type="Proteomes" id="UP000053477"/>
    </source>
</evidence>
<dbReference type="OrthoDB" id="21214at2759"/>